<comment type="caution">
    <text evidence="1">The sequence shown here is derived from an EMBL/GenBank/DDBJ whole genome shotgun (WGS) entry which is preliminary data.</text>
</comment>
<accession>A0A0F9JJP8</accession>
<organism evidence="1">
    <name type="scientific">marine sediment metagenome</name>
    <dbReference type="NCBI Taxonomy" id="412755"/>
    <lineage>
        <taxon>unclassified sequences</taxon>
        <taxon>metagenomes</taxon>
        <taxon>ecological metagenomes</taxon>
    </lineage>
</organism>
<dbReference type="AlphaFoldDB" id="A0A0F9JJP8"/>
<protein>
    <submittedName>
        <fullName evidence="1">Uncharacterized protein</fullName>
    </submittedName>
</protein>
<name>A0A0F9JJP8_9ZZZZ</name>
<evidence type="ECO:0000313" key="1">
    <source>
        <dbReference type="EMBL" id="KKM70084.1"/>
    </source>
</evidence>
<dbReference type="EMBL" id="LAZR01009882">
    <property type="protein sequence ID" value="KKM70084.1"/>
    <property type="molecule type" value="Genomic_DNA"/>
</dbReference>
<gene>
    <name evidence="1" type="ORF">LCGC14_1444270</name>
</gene>
<reference evidence="1" key="1">
    <citation type="journal article" date="2015" name="Nature">
        <title>Complex archaea that bridge the gap between prokaryotes and eukaryotes.</title>
        <authorList>
            <person name="Spang A."/>
            <person name="Saw J.H."/>
            <person name="Jorgensen S.L."/>
            <person name="Zaremba-Niedzwiedzka K."/>
            <person name="Martijn J."/>
            <person name="Lind A.E."/>
            <person name="van Eijk R."/>
            <person name="Schleper C."/>
            <person name="Guy L."/>
            <person name="Ettema T.J."/>
        </authorList>
    </citation>
    <scope>NUCLEOTIDE SEQUENCE</scope>
</reference>
<sequence length="479" mass="53841">MADGSPEVPEDLAQVANEKGIPLDLVRRALALGFPAEAVKQQIQLPGADADQAEKFIAEQERIRAGGEIAISEELAKSAAENGWPEELIKRALALGAQAEMLITQMESGIRPDQAERFIAQQERMRDAAARGEQVLDLSWMRVPTEWGIRARPGKKGLTVSAINIGSYASVPDKWPYQTEMPRGAHPILGIPAMGYSIYEKAELWADNAADLYEEAIQRRWRAATDIPWDTLQPLPDEIERAMCQLCTYFCEKALLAGDVVGKWLPEMSYGYHEIKVYLATAEFDAARQFEVFRKRALSNGGGMGIQSPGYFHRAIIDTRVWTEASAVLHILSNSFLIGMYQVGEYVAHNEAESLIFRLCMQDVSRQIAYGVQHVKQFLLRKLDKRAEVHAYLNKAEAVMTYEEEQDTPLREALIILLGGGISKEQILDGVRKLEYFKRRWVRDYVARLASAGLPERRERLHPLLKKYLEEPTVAQAAA</sequence>
<proteinExistence type="predicted"/>